<dbReference type="Pfam" id="PF02887">
    <property type="entry name" value="PK_C"/>
    <property type="match status" value="1"/>
</dbReference>
<protein>
    <submittedName>
        <fullName evidence="2">Pyruvate kinase</fullName>
    </submittedName>
</protein>
<feature type="non-terminal residue" evidence="2">
    <location>
        <position position="170"/>
    </location>
</feature>
<proteinExistence type="predicted"/>
<keyword evidence="3" id="KW-1185">Reference proteome</keyword>
<dbReference type="GO" id="GO:0016301">
    <property type="term" value="F:kinase activity"/>
    <property type="evidence" value="ECO:0007669"/>
    <property type="project" value="UniProtKB-KW"/>
</dbReference>
<dbReference type="Gene3D" id="3.40.1380.20">
    <property type="entry name" value="Pyruvate kinase, C-terminal domain"/>
    <property type="match status" value="1"/>
</dbReference>
<name>A0A0L7KJE0_OPEBR</name>
<reference evidence="2 3" key="1">
    <citation type="journal article" date="2015" name="Genome Biol. Evol.">
        <title>The genome of winter moth (Operophtera brumata) provides a genomic perspective on sexual dimorphism and phenology.</title>
        <authorList>
            <person name="Derks M.F."/>
            <person name="Smit S."/>
            <person name="Salis L."/>
            <person name="Schijlen E."/>
            <person name="Bossers A."/>
            <person name="Mateman C."/>
            <person name="Pijl A.S."/>
            <person name="de Ridder D."/>
            <person name="Groenen M.A."/>
            <person name="Visser M.E."/>
            <person name="Megens H.J."/>
        </authorList>
    </citation>
    <scope>NUCLEOTIDE SEQUENCE [LARGE SCALE GENOMIC DNA]</scope>
    <source>
        <strain evidence="2">WM2013NL</strain>
        <tissue evidence="2">Head and thorax</tissue>
    </source>
</reference>
<gene>
    <name evidence="2" type="ORF">OBRU01_24828</name>
</gene>
<dbReference type="EMBL" id="JTDY01009467">
    <property type="protein sequence ID" value="KOB63457.1"/>
    <property type="molecule type" value="Genomic_DNA"/>
</dbReference>
<comment type="caution">
    <text evidence="2">The sequence shown here is derived from an EMBL/GenBank/DDBJ whole genome shotgun (WGS) entry which is preliminary data.</text>
</comment>
<accession>A0A0L7KJE0</accession>
<sequence>RLPLFSANKPCVLNQHLKIRSKGGGVRQKSYSSLEITSLISIGVNIFNVDRTIHDEETFRQLEEVIDGIENKPMVLFPEKYYRPISLSVTMSVENPISDGIILDAGNEIFASIAALQCGASAILVLTATGRSAMTLSFASPTCHVIAITTRKGTARRLHLYRRVIPLVYN</sequence>
<dbReference type="InterPro" id="IPR015795">
    <property type="entry name" value="Pyrv_Knase_C"/>
</dbReference>
<feature type="non-terminal residue" evidence="2">
    <location>
        <position position="1"/>
    </location>
</feature>
<dbReference type="SUPFAM" id="SSF52935">
    <property type="entry name" value="PK C-terminal domain-like"/>
    <property type="match status" value="1"/>
</dbReference>
<evidence type="ECO:0000313" key="2">
    <source>
        <dbReference type="EMBL" id="KOB63457.1"/>
    </source>
</evidence>
<keyword evidence="2" id="KW-0670">Pyruvate</keyword>
<evidence type="ECO:0000313" key="3">
    <source>
        <dbReference type="Proteomes" id="UP000037510"/>
    </source>
</evidence>
<keyword evidence="2" id="KW-0808">Transferase</keyword>
<keyword evidence="2" id="KW-0418">Kinase</keyword>
<evidence type="ECO:0000259" key="1">
    <source>
        <dbReference type="Pfam" id="PF02887"/>
    </source>
</evidence>
<dbReference type="AlphaFoldDB" id="A0A0L7KJE0"/>
<feature type="domain" description="Pyruvate kinase C-terminal" evidence="1">
    <location>
        <begin position="114"/>
        <end position="169"/>
    </location>
</feature>
<dbReference type="Proteomes" id="UP000037510">
    <property type="component" value="Unassembled WGS sequence"/>
</dbReference>
<dbReference type="STRING" id="104452.A0A0L7KJE0"/>
<organism evidence="2 3">
    <name type="scientific">Operophtera brumata</name>
    <name type="common">Winter moth</name>
    <name type="synonym">Phalaena brumata</name>
    <dbReference type="NCBI Taxonomy" id="104452"/>
    <lineage>
        <taxon>Eukaryota</taxon>
        <taxon>Metazoa</taxon>
        <taxon>Ecdysozoa</taxon>
        <taxon>Arthropoda</taxon>
        <taxon>Hexapoda</taxon>
        <taxon>Insecta</taxon>
        <taxon>Pterygota</taxon>
        <taxon>Neoptera</taxon>
        <taxon>Endopterygota</taxon>
        <taxon>Lepidoptera</taxon>
        <taxon>Glossata</taxon>
        <taxon>Ditrysia</taxon>
        <taxon>Geometroidea</taxon>
        <taxon>Geometridae</taxon>
        <taxon>Larentiinae</taxon>
        <taxon>Operophtera</taxon>
    </lineage>
</organism>
<dbReference type="InterPro" id="IPR036918">
    <property type="entry name" value="Pyrv_Knase_C_sf"/>
</dbReference>